<keyword evidence="2" id="KW-1185">Reference proteome</keyword>
<gene>
    <name evidence="1" type="ORF">PFICI_08124</name>
</gene>
<organism evidence="1 2">
    <name type="scientific">Pestalotiopsis fici (strain W106-1 / CGMCC3.15140)</name>
    <dbReference type="NCBI Taxonomy" id="1229662"/>
    <lineage>
        <taxon>Eukaryota</taxon>
        <taxon>Fungi</taxon>
        <taxon>Dikarya</taxon>
        <taxon>Ascomycota</taxon>
        <taxon>Pezizomycotina</taxon>
        <taxon>Sordariomycetes</taxon>
        <taxon>Xylariomycetidae</taxon>
        <taxon>Amphisphaeriales</taxon>
        <taxon>Sporocadaceae</taxon>
        <taxon>Pestalotiopsis</taxon>
    </lineage>
</organism>
<dbReference type="KEGG" id="pfy:PFICI_08124"/>
<name>W3X3D8_PESFW</name>
<dbReference type="Proteomes" id="UP000030651">
    <property type="component" value="Unassembled WGS sequence"/>
</dbReference>
<dbReference type="PANTHER" id="PTHR37540">
    <property type="entry name" value="TRANSCRIPTION FACTOR (ACR-2), PUTATIVE-RELATED-RELATED"/>
    <property type="match status" value="1"/>
</dbReference>
<dbReference type="InParanoid" id="W3X3D8"/>
<evidence type="ECO:0000313" key="1">
    <source>
        <dbReference type="EMBL" id="ETS80595.1"/>
    </source>
</evidence>
<evidence type="ECO:0000313" key="2">
    <source>
        <dbReference type="Proteomes" id="UP000030651"/>
    </source>
</evidence>
<dbReference type="EMBL" id="KI912113">
    <property type="protein sequence ID" value="ETS80595.1"/>
    <property type="molecule type" value="Genomic_DNA"/>
</dbReference>
<dbReference type="HOGENOM" id="CLU_826872_0_0_1"/>
<dbReference type="OrthoDB" id="4937900at2759"/>
<dbReference type="GeneID" id="19273137"/>
<evidence type="ECO:0008006" key="3">
    <source>
        <dbReference type="Google" id="ProtNLM"/>
    </source>
</evidence>
<sequence>MFVASREASSEELQNDDASSTASWSLLDATPRDPFEGLPIEVPYKSRPLFQLCFLHAALLMTSLQWTWSTGISEQIQVSYLYHKLQAIRFVNDQLAKSEPGVEDGVIAAIASLALVEVSLSRGHSRRSKLTLSKKNCLGSADAVAFHLRGLIRIKQLQRKDGTPRPLGLFQRVILMATRRLKSRPPFNILDIMQTDDIHQSVVISLLSTAIRPMSPRHDLFALSMLDDPLQALGNVDHDPRAALDSHSSCPMQSVDKSRSDFLSCYFYLYIILQDERVDSFVLNWFLEQLLADVCRTQPCMQKGQYSQTLWFWTVMFGACATVAAKITSATEEVQMRAMRDAYMDKINLASQVLRIKSWEAAKTTMRLFAWEDDFDGEDEIKGLWEEAVWADGGHRPKVVVIGPGFPSG</sequence>
<accession>W3X3D8</accession>
<protein>
    <recommendedName>
        <fullName evidence="3">Transcription factor domain-containing protein</fullName>
    </recommendedName>
</protein>
<reference evidence="2" key="1">
    <citation type="journal article" date="2015" name="BMC Genomics">
        <title>Genomic and transcriptomic analysis of the endophytic fungus Pestalotiopsis fici reveals its lifestyle and high potential for synthesis of natural products.</title>
        <authorList>
            <person name="Wang X."/>
            <person name="Zhang X."/>
            <person name="Liu L."/>
            <person name="Xiang M."/>
            <person name="Wang W."/>
            <person name="Sun X."/>
            <person name="Che Y."/>
            <person name="Guo L."/>
            <person name="Liu G."/>
            <person name="Guo L."/>
            <person name="Wang C."/>
            <person name="Yin W.B."/>
            <person name="Stadler M."/>
            <person name="Zhang X."/>
            <person name="Liu X."/>
        </authorList>
    </citation>
    <scope>NUCLEOTIDE SEQUENCE [LARGE SCALE GENOMIC DNA]</scope>
    <source>
        <strain evidence="2">W106-1 / CGMCC3.15140</strain>
    </source>
</reference>
<dbReference type="PANTHER" id="PTHR37540:SF5">
    <property type="entry name" value="TRANSCRIPTION FACTOR DOMAIN-CONTAINING PROTEIN"/>
    <property type="match status" value="1"/>
</dbReference>
<dbReference type="AlphaFoldDB" id="W3X3D8"/>
<dbReference type="OMA" id="WQNHTRD"/>
<dbReference type="eggNOG" id="ENOG502QRM1">
    <property type="taxonomic scope" value="Eukaryota"/>
</dbReference>
<proteinExistence type="predicted"/>
<dbReference type="RefSeq" id="XP_007834896.1">
    <property type="nucleotide sequence ID" value="XM_007836705.1"/>
</dbReference>